<dbReference type="EMBL" id="AHHH01000122">
    <property type="protein sequence ID" value="ESU41539.1"/>
    <property type="molecule type" value="Genomic_DNA"/>
</dbReference>
<organism evidence="2 3">
    <name type="scientific">Giardia intestinalis</name>
    <name type="common">Giardia lamblia</name>
    <dbReference type="NCBI Taxonomy" id="5741"/>
    <lineage>
        <taxon>Eukaryota</taxon>
        <taxon>Metamonada</taxon>
        <taxon>Diplomonadida</taxon>
        <taxon>Hexamitidae</taxon>
        <taxon>Giardiinae</taxon>
        <taxon>Giardia</taxon>
    </lineage>
</organism>
<feature type="region of interest" description="Disordered" evidence="1">
    <location>
        <begin position="21"/>
        <end position="54"/>
    </location>
</feature>
<sequence>VLPADWLLADRKVLSPGLALGPGAGHPVEGTSAGVLQRQKRASSRAAMSSGSSHDYKQGLLCREVLPDGSISH</sequence>
<gene>
    <name evidence="2" type="ORF">GSB_153658</name>
</gene>
<protein>
    <submittedName>
        <fullName evidence="2">Uncharacterized protein</fullName>
    </submittedName>
</protein>
<evidence type="ECO:0000256" key="1">
    <source>
        <dbReference type="SAM" id="MobiDB-lite"/>
    </source>
</evidence>
<dbReference type="Proteomes" id="UP000018040">
    <property type="component" value="Unassembled WGS sequence"/>
</dbReference>
<accession>V6TSG8</accession>
<evidence type="ECO:0000313" key="3">
    <source>
        <dbReference type="Proteomes" id="UP000018040"/>
    </source>
</evidence>
<feature type="compositionally biased region" description="Low complexity" evidence="1">
    <location>
        <begin position="44"/>
        <end position="53"/>
    </location>
</feature>
<dbReference type="AlphaFoldDB" id="V6TSG8"/>
<proteinExistence type="predicted"/>
<evidence type="ECO:0000313" key="2">
    <source>
        <dbReference type="EMBL" id="ESU41539.1"/>
    </source>
</evidence>
<reference evidence="3" key="1">
    <citation type="submission" date="2012-02" db="EMBL/GenBank/DDBJ databases">
        <title>Genome sequencing of Giardia lamblia Genotypes A2 and B isolates (DH and GS) and comparative analysis with the genomes of Genotypes A1 and E (WB and Pig).</title>
        <authorList>
            <person name="Adam R."/>
            <person name="Dahlstrom E."/>
            <person name="Martens C."/>
            <person name="Bruno D."/>
            <person name="Barbian K."/>
            <person name="Porcella S.F."/>
            <person name="Nash T."/>
        </authorList>
    </citation>
    <scope>NUCLEOTIDE SEQUENCE</scope>
    <source>
        <strain evidence="3">GS</strain>
    </source>
</reference>
<reference evidence="2 3" key="2">
    <citation type="journal article" date="2013" name="Genome Biol. Evol.">
        <title>Genome sequencing of Giardia lamblia genotypes A2 and B isolates (DH and GS) and comparative analysis with the genomes of genotypes A1 and E (WB and Pig).</title>
        <authorList>
            <person name="Adam R.D."/>
            <person name="Dahlstrom E.W."/>
            <person name="Martens C.A."/>
            <person name="Bruno D.P."/>
            <person name="Barbian K.D."/>
            <person name="Ricklefs S.M."/>
            <person name="Hernandez M.M."/>
            <person name="Narla N.P."/>
            <person name="Patel R.B."/>
            <person name="Porcella S.F."/>
            <person name="Nash T.E."/>
        </authorList>
    </citation>
    <scope>NUCLEOTIDE SEQUENCE [LARGE SCALE GENOMIC DNA]</scope>
    <source>
        <strain evidence="2 3">GS</strain>
    </source>
</reference>
<feature type="non-terminal residue" evidence="2">
    <location>
        <position position="1"/>
    </location>
</feature>
<name>V6TSG8_GIAIN</name>
<comment type="caution">
    <text evidence="2">The sequence shown here is derived from an EMBL/GenBank/DDBJ whole genome shotgun (WGS) entry which is preliminary data.</text>
</comment>